<evidence type="ECO:0000313" key="5">
    <source>
        <dbReference type="Proteomes" id="UP000185766"/>
    </source>
</evidence>
<feature type="region of interest" description="Disordered" evidence="1">
    <location>
        <begin position="211"/>
        <end position="231"/>
    </location>
</feature>
<name>A0A1H7GVU2_9GAMM</name>
<dbReference type="RefSeq" id="WP_074864738.1">
    <property type="nucleotide sequence ID" value="NZ_FOAS01000002.1"/>
</dbReference>
<dbReference type="EMBL" id="FOAS01000002">
    <property type="protein sequence ID" value="SEK41172.1"/>
    <property type="molecule type" value="Genomic_DNA"/>
</dbReference>
<evidence type="ECO:0000313" key="4">
    <source>
        <dbReference type="EMBL" id="SEK41172.1"/>
    </source>
</evidence>
<feature type="chain" id="PRO_5010183764" description="DUF6160 domain-containing protein" evidence="2">
    <location>
        <begin position="19"/>
        <end position="783"/>
    </location>
</feature>
<sequence length="783" mass="81142">MRITALTAALMLANTAQAMQALDDDALADVSGQAGISLETVSSGWTAGKVSYSQDGKSLDMNNVAVGSDPRAGSTSKTTTTVDVVGDRVVVESQSTAKKASVASITMAGSSNSFGAVNAFYTLGSTLKLKGGGASGVAGIDLDGSRLSLTNATVYYRDNGHDLIIDGVSLEAYLNAAYIDIVNGGSGSEVQLNLGTSRFVGQINGLRMDLAQGDPSSSVTPSTPDTRDPNYNRSFGRLSMDLNLGGSIRIAGGGASGDGLRIKPNITFSNSLFQYQDAGILRAENFSGTIASTSGITLDLDSDARGPYAQLAFADLNINTTFGGLIMGNPTNQKLGSLGLNLNFIDQGAQKNWLKLRPGGASTSAAQGVTADVSWNMANSSAVVTDNGNSMWFSGLKTNGTGTFTLDMTKGCGTGGVTTGCYAGTSGFTDPSKGNYNGHYDGLRIGFNNVVGSYSFDGLRVGSANAPLQGGTELLVLAEIFPAYDFTLNGHFTLLPGGSSGDGIRYNADLFITDARAAITVDETGKGLWLSGTSYNMHFRNGSVDVTNNGIELNKGEYWSNLDVSDVRWGNKLTGTSLGRLVLRRYEQGSTLAISSGGAGALCVGGTGTNSGTCAASGGRWEDRGNEGITAKLKNVWVKGTTSTANTVVTDEKRNQIIWETNRSGGNGTGSQIVVDNLHTSDGNASVANGGNGTGATNGTNTYGFNVDLNLDVAPTKVRNKTTGQYVSPDPLGFAVNGRVHFKEINIDRVQNVHPTGGAVTSMYGVKLQNADISANMTATPIN</sequence>
<dbReference type="STRING" id="1429083.GCA_001885685_02943"/>
<dbReference type="Proteomes" id="UP000185766">
    <property type="component" value="Unassembled WGS sequence"/>
</dbReference>
<organism evidence="4 5">
    <name type="scientific">Atopomonas hussainii</name>
    <dbReference type="NCBI Taxonomy" id="1429083"/>
    <lineage>
        <taxon>Bacteria</taxon>
        <taxon>Pseudomonadati</taxon>
        <taxon>Pseudomonadota</taxon>
        <taxon>Gammaproteobacteria</taxon>
        <taxon>Pseudomonadales</taxon>
        <taxon>Pseudomonadaceae</taxon>
        <taxon>Atopomonas</taxon>
    </lineage>
</organism>
<feature type="domain" description="DUF6160" evidence="3">
    <location>
        <begin position="4"/>
        <end position="84"/>
    </location>
</feature>
<evidence type="ECO:0000256" key="2">
    <source>
        <dbReference type="SAM" id="SignalP"/>
    </source>
</evidence>
<reference evidence="4 5" key="1">
    <citation type="submission" date="2016-10" db="EMBL/GenBank/DDBJ databases">
        <authorList>
            <person name="de Groot N.N."/>
        </authorList>
    </citation>
    <scope>NUCLEOTIDE SEQUENCE [LARGE SCALE GENOMIC DNA]</scope>
    <source>
        <strain evidence="4 5">JCM 19513</strain>
    </source>
</reference>
<keyword evidence="5" id="KW-1185">Reference proteome</keyword>
<dbReference type="InterPro" id="IPR046158">
    <property type="entry name" value="DUF6160"/>
</dbReference>
<feature type="compositionally biased region" description="Low complexity" evidence="1">
    <location>
        <begin position="214"/>
        <end position="224"/>
    </location>
</feature>
<protein>
    <recommendedName>
        <fullName evidence="3">DUF6160 domain-containing protein</fullName>
    </recommendedName>
</protein>
<evidence type="ECO:0000259" key="3">
    <source>
        <dbReference type="Pfam" id="PF19657"/>
    </source>
</evidence>
<proteinExistence type="predicted"/>
<gene>
    <name evidence="4" type="ORF">SAMN05216214_102176</name>
</gene>
<dbReference type="AlphaFoldDB" id="A0A1H7GVU2"/>
<accession>A0A1H7GVU2</accession>
<evidence type="ECO:0000256" key="1">
    <source>
        <dbReference type="SAM" id="MobiDB-lite"/>
    </source>
</evidence>
<keyword evidence="2" id="KW-0732">Signal</keyword>
<dbReference type="Pfam" id="PF19657">
    <property type="entry name" value="DUF6160"/>
    <property type="match status" value="1"/>
</dbReference>
<feature type="signal peptide" evidence="2">
    <location>
        <begin position="1"/>
        <end position="18"/>
    </location>
</feature>